<gene>
    <name evidence="2" type="ORF">BCR43DRAFT_499518</name>
</gene>
<accession>A0A1X2H0I1</accession>
<sequence length="108" mass="12652">MCTLACLSLMDMSRSTCIRKANVSMHDVYAIRMYVLDFQVALQRRAYEKIMYMSKYDGKRIKKRRERSHSQPGAGTGKSERACLYKERIRKKNTISFYVVKVTTRVVV</sequence>
<dbReference type="EMBL" id="MCGN01000012">
    <property type="protein sequence ID" value="ORY90570.1"/>
    <property type="molecule type" value="Genomic_DNA"/>
</dbReference>
<keyword evidence="3" id="KW-1185">Reference proteome</keyword>
<evidence type="ECO:0000256" key="1">
    <source>
        <dbReference type="SAM" id="MobiDB-lite"/>
    </source>
</evidence>
<dbReference type="InParanoid" id="A0A1X2H0I1"/>
<evidence type="ECO:0000313" key="2">
    <source>
        <dbReference type="EMBL" id="ORY90570.1"/>
    </source>
</evidence>
<name>A0A1X2H0I1_SYNRA</name>
<dbReference type="Proteomes" id="UP000242180">
    <property type="component" value="Unassembled WGS sequence"/>
</dbReference>
<evidence type="ECO:0000313" key="3">
    <source>
        <dbReference type="Proteomes" id="UP000242180"/>
    </source>
</evidence>
<proteinExistence type="predicted"/>
<feature type="region of interest" description="Disordered" evidence="1">
    <location>
        <begin position="59"/>
        <end position="79"/>
    </location>
</feature>
<reference evidence="2 3" key="1">
    <citation type="submission" date="2016-07" db="EMBL/GenBank/DDBJ databases">
        <title>Pervasive Adenine N6-methylation of Active Genes in Fungi.</title>
        <authorList>
            <consortium name="DOE Joint Genome Institute"/>
            <person name="Mondo S.J."/>
            <person name="Dannebaum R.O."/>
            <person name="Kuo R.C."/>
            <person name="Labutti K."/>
            <person name="Haridas S."/>
            <person name="Kuo A."/>
            <person name="Salamov A."/>
            <person name="Ahrendt S.R."/>
            <person name="Lipzen A."/>
            <person name="Sullivan W."/>
            <person name="Andreopoulos W.B."/>
            <person name="Clum A."/>
            <person name="Lindquist E."/>
            <person name="Daum C."/>
            <person name="Ramamoorthy G.K."/>
            <person name="Gryganskyi A."/>
            <person name="Culley D."/>
            <person name="Magnuson J.K."/>
            <person name="James T.Y."/>
            <person name="O'Malley M.A."/>
            <person name="Stajich J.E."/>
            <person name="Spatafora J.W."/>
            <person name="Visel A."/>
            <person name="Grigoriev I.V."/>
        </authorList>
    </citation>
    <scope>NUCLEOTIDE SEQUENCE [LARGE SCALE GENOMIC DNA]</scope>
    <source>
        <strain evidence="2 3">NRRL 2496</strain>
    </source>
</reference>
<organism evidence="2 3">
    <name type="scientific">Syncephalastrum racemosum</name>
    <name type="common">Filamentous fungus</name>
    <dbReference type="NCBI Taxonomy" id="13706"/>
    <lineage>
        <taxon>Eukaryota</taxon>
        <taxon>Fungi</taxon>
        <taxon>Fungi incertae sedis</taxon>
        <taxon>Mucoromycota</taxon>
        <taxon>Mucoromycotina</taxon>
        <taxon>Mucoromycetes</taxon>
        <taxon>Mucorales</taxon>
        <taxon>Syncephalastraceae</taxon>
        <taxon>Syncephalastrum</taxon>
    </lineage>
</organism>
<dbReference type="AlphaFoldDB" id="A0A1X2H0I1"/>
<protein>
    <submittedName>
        <fullName evidence="2">Uncharacterized protein</fullName>
    </submittedName>
</protein>
<comment type="caution">
    <text evidence="2">The sequence shown here is derived from an EMBL/GenBank/DDBJ whole genome shotgun (WGS) entry which is preliminary data.</text>
</comment>